<feature type="region of interest" description="Disordered" evidence="1">
    <location>
        <begin position="97"/>
        <end position="139"/>
    </location>
</feature>
<gene>
    <name evidence="2" type="ORF">STRIP9103_01275</name>
</gene>
<evidence type="ECO:0000313" key="2">
    <source>
        <dbReference type="EMBL" id="EKX62815.1"/>
    </source>
</evidence>
<feature type="compositionally biased region" description="Low complexity" evidence="1">
    <location>
        <begin position="36"/>
        <end position="50"/>
    </location>
</feature>
<name>L1KQS3_9ACTN</name>
<comment type="caution">
    <text evidence="2">The sequence shown here is derived from an EMBL/GenBank/DDBJ whole genome shotgun (WGS) entry which is preliminary data.</text>
</comment>
<feature type="region of interest" description="Disordered" evidence="1">
    <location>
        <begin position="1"/>
        <end position="77"/>
    </location>
</feature>
<evidence type="ECO:0000256" key="1">
    <source>
        <dbReference type="SAM" id="MobiDB-lite"/>
    </source>
</evidence>
<evidence type="ECO:0000313" key="3">
    <source>
        <dbReference type="Proteomes" id="UP000010411"/>
    </source>
</evidence>
<dbReference type="EMBL" id="AEJC01000486">
    <property type="protein sequence ID" value="EKX62815.1"/>
    <property type="molecule type" value="Genomic_DNA"/>
</dbReference>
<dbReference type="AlphaFoldDB" id="L1KQS3"/>
<keyword evidence="3" id="KW-1185">Reference proteome</keyword>
<protein>
    <submittedName>
        <fullName evidence="2">Uncharacterized protein</fullName>
    </submittedName>
</protein>
<accession>L1KQS3</accession>
<sequence length="139" mass="14234">MVVEDDETGRDSANSTDSATRPRSWRLAASTHGPLSATIGSRAAAATAGRWPGSAGQADVPGVGGAGTPDAAHGQFRRHAGPLPRLKAHDCGPTPAAPVVADATGPGSRHLGCSSPSAVPELFGRPRTLSRRPEQWIRS</sequence>
<reference evidence="2 3" key="1">
    <citation type="submission" date="2012-11" db="EMBL/GenBank/DDBJ databases">
        <authorList>
            <person name="Huguet-Tapia J.C."/>
            <person name="Durkin A.S."/>
            <person name="Pettis G.S."/>
            <person name="Badger J.H."/>
        </authorList>
    </citation>
    <scope>NUCLEOTIDE SEQUENCE [LARGE SCALE GENOMIC DNA]</scope>
    <source>
        <strain evidence="2 3">91-03</strain>
    </source>
</reference>
<proteinExistence type="predicted"/>
<feature type="compositionally biased region" description="Low complexity" evidence="1">
    <location>
        <begin position="97"/>
        <end position="107"/>
    </location>
</feature>
<feature type="compositionally biased region" description="Polar residues" evidence="1">
    <location>
        <begin position="11"/>
        <end position="21"/>
    </location>
</feature>
<dbReference type="Proteomes" id="UP000010411">
    <property type="component" value="Unassembled WGS sequence"/>
</dbReference>
<organism evidence="2 3">
    <name type="scientific">Streptomyces ipomoeae 91-03</name>
    <dbReference type="NCBI Taxonomy" id="698759"/>
    <lineage>
        <taxon>Bacteria</taxon>
        <taxon>Bacillati</taxon>
        <taxon>Actinomycetota</taxon>
        <taxon>Actinomycetes</taxon>
        <taxon>Kitasatosporales</taxon>
        <taxon>Streptomycetaceae</taxon>
        <taxon>Streptomyces</taxon>
    </lineage>
</organism>